<feature type="compositionally biased region" description="Pro residues" evidence="8">
    <location>
        <begin position="71"/>
        <end position="80"/>
    </location>
</feature>
<organism evidence="11 12">
    <name type="scientific">Jatropha curcas</name>
    <name type="common">Barbados nut</name>
    <dbReference type="NCBI Taxonomy" id="180498"/>
    <lineage>
        <taxon>Eukaryota</taxon>
        <taxon>Viridiplantae</taxon>
        <taxon>Streptophyta</taxon>
        <taxon>Embryophyta</taxon>
        <taxon>Tracheophyta</taxon>
        <taxon>Spermatophyta</taxon>
        <taxon>Magnoliopsida</taxon>
        <taxon>eudicotyledons</taxon>
        <taxon>Gunneridae</taxon>
        <taxon>Pentapetalae</taxon>
        <taxon>rosids</taxon>
        <taxon>fabids</taxon>
        <taxon>Malpighiales</taxon>
        <taxon>Euphorbiaceae</taxon>
        <taxon>Crotonoideae</taxon>
        <taxon>Jatropheae</taxon>
        <taxon>Jatropha</taxon>
    </lineage>
</organism>
<dbReference type="Gene3D" id="4.10.1000.10">
    <property type="entry name" value="Zinc finger, CCCH-type"/>
    <property type="match status" value="1"/>
</dbReference>
<dbReference type="Pfam" id="PF00642">
    <property type="entry name" value="zf-CCCH"/>
    <property type="match status" value="1"/>
</dbReference>
<dbReference type="PANTHER" id="PTHR24009:SF11">
    <property type="entry name" value="ZINC FINGER CCCH DOMAIN-CONTAINING PROTEIN 53-LIKE"/>
    <property type="match status" value="1"/>
</dbReference>
<dbReference type="GO" id="GO:0003677">
    <property type="term" value="F:DNA binding"/>
    <property type="evidence" value="ECO:0007669"/>
    <property type="project" value="UniProtKB-KW"/>
</dbReference>
<dbReference type="Pfam" id="PF23182">
    <property type="entry name" value="PABC_AtC3H46"/>
    <property type="match status" value="1"/>
</dbReference>
<dbReference type="GO" id="GO:0003723">
    <property type="term" value="F:RNA binding"/>
    <property type="evidence" value="ECO:0007669"/>
    <property type="project" value="UniProtKB-UniRule"/>
</dbReference>
<feature type="compositionally biased region" description="Basic and acidic residues" evidence="8">
    <location>
        <begin position="611"/>
        <end position="622"/>
    </location>
</feature>
<keyword evidence="4 6" id="KW-0694">RNA-binding</keyword>
<dbReference type="Gene3D" id="3.30.70.330">
    <property type="match status" value="1"/>
</dbReference>
<dbReference type="SMART" id="SM00356">
    <property type="entry name" value="ZnF_C3H1"/>
    <property type="match status" value="1"/>
</dbReference>
<evidence type="ECO:0000259" key="10">
    <source>
        <dbReference type="PROSITE" id="PS50103"/>
    </source>
</evidence>
<dbReference type="InterPro" id="IPR012677">
    <property type="entry name" value="Nucleotide-bd_a/b_plait_sf"/>
</dbReference>
<evidence type="ECO:0000256" key="6">
    <source>
        <dbReference type="PROSITE-ProRule" id="PRU00176"/>
    </source>
</evidence>
<feature type="region of interest" description="Disordered" evidence="8">
    <location>
        <begin position="652"/>
        <end position="679"/>
    </location>
</feature>
<dbReference type="PROSITE" id="PS50103">
    <property type="entry name" value="ZF_C3H1"/>
    <property type="match status" value="1"/>
</dbReference>
<keyword evidence="1 7" id="KW-0479">Metal-binding</keyword>
<keyword evidence="3 7" id="KW-0862">Zinc</keyword>
<name>A0A067JQ51_JATCU</name>
<feature type="domain" description="C3H1-type" evidence="10">
    <location>
        <begin position="231"/>
        <end position="258"/>
    </location>
</feature>
<dbReference type="CDD" id="cd12458">
    <property type="entry name" value="RRM_AtC3H46_like"/>
    <property type="match status" value="1"/>
</dbReference>
<dbReference type="InterPro" id="IPR036855">
    <property type="entry name" value="Znf_CCCH_sf"/>
</dbReference>
<proteinExistence type="predicted"/>
<feature type="compositionally biased region" description="Low complexity" evidence="8">
    <location>
        <begin position="578"/>
        <end position="610"/>
    </location>
</feature>
<feature type="region of interest" description="Disordered" evidence="8">
    <location>
        <begin position="570"/>
        <end position="622"/>
    </location>
</feature>
<keyword evidence="5" id="KW-0238">DNA-binding</keyword>
<feature type="compositionally biased region" description="Basic and acidic residues" evidence="8">
    <location>
        <begin position="443"/>
        <end position="452"/>
    </location>
</feature>
<evidence type="ECO:0000256" key="7">
    <source>
        <dbReference type="PROSITE-ProRule" id="PRU00723"/>
    </source>
</evidence>
<dbReference type="SUPFAM" id="SSF54928">
    <property type="entry name" value="RNA-binding domain, RBD"/>
    <property type="match status" value="1"/>
</dbReference>
<dbReference type="SMART" id="SM00360">
    <property type="entry name" value="RRM"/>
    <property type="match status" value="1"/>
</dbReference>
<evidence type="ECO:0000313" key="11">
    <source>
        <dbReference type="EMBL" id="KDP22120.1"/>
    </source>
</evidence>
<dbReference type="InterPro" id="IPR035979">
    <property type="entry name" value="RBD_domain_sf"/>
</dbReference>
<dbReference type="OrthoDB" id="1897736at2759"/>
<feature type="region of interest" description="Disordered" evidence="8">
    <location>
        <begin position="443"/>
        <end position="472"/>
    </location>
</feature>
<keyword evidence="2 7" id="KW-0863">Zinc-finger</keyword>
<dbReference type="PROSITE" id="PS50102">
    <property type="entry name" value="RRM"/>
    <property type="match status" value="1"/>
</dbReference>
<dbReference type="SUPFAM" id="SSF90229">
    <property type="entry name" value="CCCH zinc finger"/>
    <property type="match status" value="1"/>
</dbReference>
<evidence type="ECO:0000259" key="9">
    <source>
        <dbReference type="PROSITE" id="PS50102"/>
    </source>
</evidence>
<feature type="compositionally biased region" description="Polar residues" evidence="8">
    <location>
        <begin position="89"/>
        <end position="102"/>
    </location>
</feature>
<dbReference type="AlphaFoldDB" id="A0A067JQ51"/>
<feature type="compositionally biased region" description="Low complexity" evidence="8">
    <location>
        <begin position="661"/>
        <end position="673"/>
    </location>
</feature>
<feature type="region of interest" description="Disordered" evidence="8">
    <location>
        <begin position="64"/>
        <end position="117"/>
    </location>
</feature>
<dbReference type="KEGG" id="jcu:105648307"/>
<keyword evidence="12" id="KW-1185">Reference proteome</keyword>
<accession>A0A067JQ51</accession>
<reference evidence="11 12" key="1">
    <citation type="journal article" date="2014" name="PLoS ONE">
        <title>Global Analysis of Gene Expression Profiles in Physic Nut (Jatropha curcas L.) Seedlings Exposed to Salt Stress.</title>
        <authorList>
            <person name="Zhang L."/>
            <person name="Zhang C."/>
            <person name="Wu P."/>
            <person name="Chen Y."/>
            <person name="Li M."/>
            <person name="Jiang H."/>
            <person name="Wu G."/>
        </authorList>
    </citation>
    <scope>NUCLEOTIDE SEQUENCE [LARGE SCALE GENOMIC DNA]</scope>
    <source>
        <strain evidence="12">cv. GZQX0401</strain>
        <tissue evidence="11">Young leaves</tissue>
    </source>
</reference>
<evidence type="ECO:0000256" key="5">
    <source>
        <dbReference type="ARBA" id="ARBA00023125"/>
    </source>
</evidence>
<dbReference type="Pfam" id="PF00076">
    <property type="entry name" value="RRM_1"/>
    <property type="match status" value="1"/>
</dbReference>
<evidence type="ECO:0000313" key="12">
    <source>
        <dbReference type="Proteomes" id="UP000027138"/>
    </source>
</evidence>
<evidence type="ECO:0000256" key="2">
    <source>
        <dbReference type="ARBA" id="ARBA00022771"/>
    </source>
</evidence>
<dbReference type="GO" id="GO:0008270">
    <property type="term" value="F:zinc ion binding"/>
    <property type="evidence" value="ECO:0007669"/>
    <property type="project" value="UniProtKB-KW"/>
</dbReference>
<dbReference type="STRING" id="180498.A0A067JQ51"/>
<protein>
    <recommendedName>
        <fullName evidence="13">C3H1-type domain-containing protein</fullName>
    </recommendedName>
</protein>
<dbReference type="InterPro" id="IPR034365">
    <property type="entry name" value="AtC3H46-like_RRM"/>
</dbReference>
<evidence type="ECO:0000256" key="8">
    <source>
        <dbReference type="SAM" id="MobiDB-lite"/>
    </source>
</evidence>
<dbReference type="EMBL" id="KK915447">
    <property type="protein sequence ID" value="KDP22120.1"/>
    <property type="molecule type" value="Genomic_DNA"/>
</dbReference>
<evidence type="ECO:0000256" key="4">
    <source>
        <dbReference type="ARBA" id="ARBA00022884"/>
    </source>
</evidence>
<evidence type="ECO:0000256" key="3">
    <source>
        <dbReference type="ARBA" id="ARBA00022833"/>
    </source>
</evidence>
<dbReference type="Proteomes" id="UP000027138">
    <property type="component" value="Unassembled WGS sequence"/>
</dbReference>
<sequence>MDSYEATKMVFSRIQSLDPENASKIMGYLLLQDHGDKEMIRIAFGPETLLHNLILQAKTHLGLISNTPSTPSTPSPPSPFNPTSRPNPLSISSSRNTTNNGFDITIPSSPSSNSWPLLSPNSTSSLSYASIVNGTSNNTVSSSSLSSTVSLSNAFPYYNSNSTNNNASNDLIDEYQLQDHFSFLNDSKTDDLFDPRLELAMSPTAYGETHLHRRSYSVPGMCFGSEDANSGFGWKPCLYFARGFCKNGTSCRFLHGDSADGGTIVGSPSKLSEFEQCQELLRSKAAAAAAAAAQQHKLAAASQFMAGAPFPYNKCMNYLLQQQNDSPRSAAAAALMMGDELHKFGRCRSERNDFSPMGLGGAMNPGSRQIYLTFPADSTFREEDVSNYFSIYGPVQDVRIPYQQKRMFGFVTFVYPETVKLILAKGNPHFVCDSRVLVKPYKEKGKVPDKKQQHQQQQMERGEYSACSSPSGLESRDSFDLHLGARVFQNTQEMLLRRKLEEQAELQQAIELHGRRLMNLQLLDFKNHNNHQYVHGLSTGSPIPSPTLSRTTNNQTLIFAPDGIDQEAPEVAAENGCNPDAAAPRNAVADAEQGGNPTSNYSNGNSNSSSTEEKTNIEESDLHESLEHILPDNLFTSPKKSAGHDHTVFSASALEADENGTSQTTSSSSSNNNPIMPTASTLSMTSLKSCFLQMPRLSSGHGAIGM</sequence>
<dbReference type="InterPro" id="IPR000571">
    <property type="entry name" value="Znf_CCCH"/>
</dbReference>
<dbReference type="InterPro" id="IPR000504">
    <property type="entry name" value="RRM_dom"/>
</dbReference>
<feature type="compositionally biased region" description="Low complexity" evidence="8">
    <location>
        <begin position="107"/>
        <end position="117"/>
    </location>
</feature>
<evidence type="ECO:0000256" key="1">
    <source>
        <dbReference type="ARBA" id="ARBA00022723"/>
    </source>
</evidence>
<feature type="zinc finger region" description="C3H1-type" evidence="7">
    <location>
        <begin position="231"/>
        <end position="258"/>
    </location>
</feature>
<feature type="domain" description="RRM" evidence="9">
    <location>
        <begin position="368"/>
        <end position="444"/>
    </location>
</feature>
<dbReference type="InterPro" id="IPR056276">
    <property type="entry name" value="AtC3H46-like_PABC-like"/>
</dbReference>
<gene>
    <name evidence="11" type="ORF">JCGZ_25951</name>
</gene>
<evidence type="ECO:0008006" key="13">
    <source>
        <dbReference type="Google" id="ProtNLM"/>
    </source>
</evidence>
<dbReference type="PANTHER" id="PTHR24009">
    <property type="entry name" value="RNA-BINDING (RRM/RBD/RNP MOTIFS)"/>
    <property type="match status" value="1"/>
</dbReference>
<dbReference type="FunFam" id="3.30.70.330:FF:000678">
    <property type="entry name" value="zinc finger CCCH domain-containing protein 53-like isoform X2"/>
    <property type="match status" value="1"/>
</dbReference>